<evidence type="ECO:0000256" key="3">
    <source>
        <dbReference type="ARBA" id="ARBA00022692"/>
    </source>
</evidence>
<protein>
    <submittedName>
        <fullName evidence="8">MFS transporter</fullName>
    </submittedName>
</protein>
<evidence type="ECO:0000256" key="2">
    <source>
        <dbReference type="ARBA" id="ARBA00022448"/>
    </source>
</evidence>
<name>A0ABR8X0X5_9MICO</name>
<keyword evidence="3 6" id="KW-0812">Transmembrane</keyword>
<feature type="transmembrane region" description="Helical" evidence="6">
    <location>
        <begin position="317"/>
        <end position="334"/>
    </location>
</feature>
<evidence type="ECO:0000256" key="5">
    <source>
        <dbReference type="ARBA" id="ARBA00023136"/>
    </source>
</evidence>
<dbReference type="EMBL" id="JACSPM010000001">
    <property type="protein sequence ID" value="MBD8022982.1"/>
    <property type="molecule type" value="Genomic_DNA"/>
</dbReference>
<dbReference type="PANTHER" id="PTHR42718">
    <property type="entry name" value="MAJOR FACILITATOR SUPERFAMILY MULTIDRUG TRANSPORTER MFSC"/>
    <property type="match status" value="1"/>
</dbReference>
<feature type="transmembrane region" description="Helical" evidence="6">
    <location>
        <begin position="372"/>
        <end position="389"/>
    </location>
</feature>
<dbReference type="PROSITE" id="PS50850">
    <property type="entry name" value="MFS"/>
    <property type="match status" value="1"/>
</dbReference>
<feature type="transmembrane region" description="Helical" evidence="6">
    <location>
        <begin position="346"/>
        <end position="366"/>
    </location>
</feature>
<feature type="transmembrane region" description="Helical" evidence="6">
    <location>
        <begin position="422"/>
        <end position="443"/>
    </location>
</feature>
<dbReference type="CDD" id="cd17321">
    <property type="entry name" value="MFS_MMR_MDR_like"/>
    <property type="match status" value="1"/>
</dbReference>
<dbReference type="Gene3D" id="1.20.1720.10">
    <property type="entry name" value="Multidrug resistance protein D"/>
    <property type="match status" value="1"/>
</dbReference>
<dbReference type="PANTHER" id="PTHR42718:SF9">
    <property type="entry name" value="MAJOR FACILITATOR SUPERFAMILY MULTIDRUG TRANSPORTER MFSC"/>
    <property type="match status" value="1"/>
</dbReference>
<dbReference type="PRINTS" id="PR01036">
    <property type="entry name" value="TCRTETB"/>
</dbReference>
<keyword evidence="2" id="KW-0813">Transport</keyword>
<sequence length="548" mass="57260">MKRWFVLLILGVSQFVMVLDSTVMNVSISTVAADLGTDIGGMQAAITFYALTMAAFMLTGGKLGDKWGRSRAFRIGSVVYGVGSLTTALSPNLAVLLLGWSLVEGLGAVLVIPAIAALAAINYTGRDRVIAFSALGAITGFAAAAGPLIGGLMTTYASWRYVFVGEAVIMALVLVFSGRIKDIPGDKALRIDLLSVVLSAAGLAILVFAMLQSKTWGWLVPLDPPELGGATIAPFGVSPVAYLILVAILVLWWFVRRQQHLEATGRVPLLKVSMLRIPALRSGLTMFLAQYFAIAALFFVVPVYLQTILGYDALQTGLKILPLSVGLILFSIAGSRLSTMRSARNIARIGQFTLGIGLLLVFVAVQPELNDWLFATGMLVVGAGFGLLASQLGNVNISAVPKDDTSEVGGLQGTFQNLGSSFGTAIVGSVFILLLTSGFGAAVQGSDSLPDDVKRQVAEATASGAPIISQQQAEQLVLDAGGTAQVANEVAGVYADAQVESLRQALFLVFALTLIAIVLARGLPATIPVPAKADGEHTEDHVGQAGGT</sequence>
<feature type="transmembrane region" description="Helical" evidence="6">
    <location>
        <begin position="159"/>
        <end position="177"/>
    </location>
</feature>
<dbReference type="InterPro" id="IPR036259">
    <property type="entry name" value="MFS_trans_sf"/>
</dbReference>
<evidence type="ECO:0000259" key="7">
    <source>
        <dbReference type="PROSITE" id="PS50850"/>
    </source>
</evidence>
<keyword evidence="5 6" id="KW-0472">Membrane</keyword>
<keyword evidence="4 6" id="KW-1133">Transmembrane helix</keyword>
<proteinExistence type="predicted"/>
<feature type="domain" description="Major facilitator superfamily (MFS) profile" evidence="7">
    <location>
        <begin position="6"/>
        <end position="528"/>
    </location>
</feature>
<dbReference type="SUPFAM" id="SSF103473">
    <property type="entry name" value="MFS general substrate transporter"/>
    <property type="match status" value="1"/>
</dbReference>
<feature type="transmembrane region" description="Helical" evidence="6">
    <location>
        <begin position="189"/>
        <end position="211"/>
    </location>
</feature>
<keyword evidence="9" id="KW-1185">Reference proteome</keyword>
<reference evidence="8 9" key="1">
    <citation type="submission" date="2020-08" db="EMBL/GenBank/DDBJ databases">
        <title>A Genomic Blueprint of the Chicken Gut Microbiome.</title>
        <authorList>
            <person name="Gilroy R."/>
            <person name="Ravi A."/>
            <person name="Getino M."/>
            <person name="Pursley I."/>
            <person name="Horton D.L."/>
            <person name="Alikhan N.-F."/>
            <person name="Baker D."/>
            <person name="Gharbi K."/>
            <person name="Hall N."/>
            <person name="Watson M."/>
            <person name="Adriaenssens E.M."/>
            <person name="Foster-Nyarko E."/>
            <person name="Jarju S."/>
            <person name="Secka A."/>
            <person name="Antonio M."/>
            <person name="Oren A."/>
            <person name="Chaudhuri R."/>
            <person name="La Ragione R.M."/>
            <person name="Hildebrand F."/>
            <person name="Pallen M.J."/>
        </authorList>
    </citation>
    <scope>NUCLEOTIDE SEQUENCE [LARGE SCALE GENOMIC DNA]</scope>
    <source>
        <strain evidence="8 9">Sa1CUA4</strain>
    </source>
</reference>
<comment type="caution">
    <text evidence="8">The sequence shown here is derived from an EMBL/GenBank/DDBJ whole genome shotgun (WGS) entry which is preliminary data.</text>
</comment>
<dbReference type="Proteomes" id="UP000602532">
    <property type="component" value="Unassembled WGS sequence"/>
</dbReference>
<feature type="transmembrane region" description="Helical" evidence="6">
    <location>
        <begin position="43"/>
        <end position="63"/>
    </location>
</feature>
<dbReference type="Gene3D" id="1.20.1250.20">
    <property type="entry name" value="MFS general substrate transporter like domains"/>
    <property type="match status" value="1"/>
</dbReference>
<feature type="transmembrane region" description="Helical" evidence="6">
    <location>
        <begin position="505"/>
        <end position="523"/>
    </location>
</feature>
<evidence type="ECO:0000256" key="6">
    <source>
        <dbReference type="SAM" id="Phobius"/>
    </source>
</evidence>
<evidence type="ECO:0000313" key="8">
    <source>
        <dbReference type="EMBL" id="MBD8022982.1"/>
    </source>
</evidence>
<evidence type="ECO:0000256" key="4">
    <source>
        <dbReference type="ARBA" id="ARBA00022989"/>
    </source>
</evidence>
<feature type="transmembrane region" description="Helical" evidence="6">
    <location>
        <begin position="75"/>
        <end position="100"/>
    </location>
</feature>
<evidence type="ECO:0000313" key="9">
    <source>
        <dbReference type="Proteomes" id="UP000602532"/>
    </source>
</evidence>
<dbReference type="Pfam" id="PF07690">
    <property type="entry name" value="MFS_1"/>
    <property type="match status" value="2"/>
</dbReference>
<comment type="subcellular location">
    <subcellularLocation>
        <location evidence="1">Cell membrane</location>
        <topology evidence="1">Multi-pass membrane protein</topology>
    </subcellularLocation>
</comment>
<evidence type="ECO:0000256" key="1">
    <source>
        <dbReference type="ARBA" id="ARBA00004651"/>
    </source>
</evidence>
<dbReference type="RefSeq" id="WP_191764860.1">
    <property type="nucleotide sequence ID" value="NZ_JACSPM010000001.1"/>
</dbReference>
<accession>A0ABR8X0X5</accession>
<gene>
    <name evidence="8" type="ORF">H9622_05165</name>
</gene>
<feature type="transmembrane region" description="Helical" evidence="6">
    <location>
        <begin position="231"/>
        <end position="255"/>
    </location>
</feature>
<dbReference type="InterPro" id="IPR011701">
    <property type="entry name" value="MFS"/>
</dbReference>
<feature type="transmembrane region" description="Helical" evidence="6">
    <location>
        <begin position="284"/>
        <end position="305"/>
    </location>
</feature>
<dbReference type="InterPro" id="IPR020846">
    <property type="entry name" value="MFS_dom"/>
</dbReference>
<feature type="transmembrane region" description="Helical" evidence="6">
    <location>
        <begin position="130"/>
        <end position="153"/>
    </location>
</feature>
<organism evidence="8 9">
    <name type="scientific">Microbacterium gallinarum</name>
    <dbReference type="NCBI Taxonomy" id="2762209"/>
    <lineage>
        <taxon>Bacteria</taxon>
        <taxon>Bacillati</taxon>
        <taxon>Actinomycetota</taxon>
        <taxon>Actinomycetes</taxon>
        <taxon>Micrococcales</taxon>
        <taxon>Microbacteriaceae</taxon>
        <taxon>Microbacterium</taxon>
    </lineage>
</organism>
<feature type="transmembrane region" description="Helical" evidence="6">
    <location>
        <begin position="106"/>
        <end position="123"/>
    </location>
</feature>